<evidence type="ECO:0000313" key="2">
    <source>
        <dbReference type="Proteomes" id="UP001156666"/>
    </source>
</evidence>
<reference evidence="1" key="1">
    <citation type="journal article" date="2014" name="Int. J. Syst. Evol. Microbiol.">
        <title>Complete genome sequence of Corynebacterium casei LMG S-19264T (=DSM 44701T), isolated from a smear-ripened cheese.</title>
        <authorList>
            <consortium name="US DOE Joint Genome Institute (JGI-PGF)"/>
            <person name="Walter F."/>
            <person name="Albersmeier A."/>
            <person name="Kalinowski J."/>
            <person name="Ruckert C."/>
        </authorList>
    </citation>
    <scope>NUCLEOTIDE SEQUENCE</scope>
    <source>
        <strain evidence="1">NBRC 108769</strain>
    </source>
</reference>
<comment type="caution">
    <text evidence="1">The sequence shown here is derived from an EMBL/GenBank/DDBJ whole genome shotgun (WGS) entry which is preliminary data.</text>
</comment>
<accession>A0AA37WEV2</accession>
<dbReference type="AlphaFoldDB" id="A0AA37WEV2"/>
<dbReference type="Proteomes" id="UP001156666">
    <property type="component" value="Unassembled WGS sequence"/>
</dbReference>
<proteinExistence type="predicted"/>
<gene>
    <name evidence="1" type="ORF">GCM10007940_37670</name>
</gene>
<sequence length="351" mass="41347">MIFVILFVSCKSDDSSFDADLLPGYWLGGGVKLDINAFRPFNHFLEIDSEKCVRAFSVGWRDTFKPIEIAKDSIHFPYRKYPLNSVAMVGDELAMGEFYPFYYKKVQPVMIPKDSIEMKAELIGGQWISGDEMLEFREDGLIVFNKRLKTKEKICWDILDNNGIKFLQRLGNFKECETPYFPLELIHYFSNDTLKIETWRNSSFQTLTYKRIAQSTEEYSVPEFQVCDPYLYENNRSDWYYFKYPSFDGGLYRLKQIFDERYTPIKFGKNNGLVKLKFVINCEGKVGRLQIEEMDIDFRERSLNPQIRNQIVDIFNGAGDWIPGERRNETVDAFKFLIFRIKDGEIDEIYP</sequence>
<keyword evidence="2" id="KW-1185">Reference proteome</keyword>
<reference evidence="1" key="2">
    <citation type="submission" date="2023-01" db="EMBL/GenBank/DDBJ databases">
        <title>Draft genome sequence of Portibacter lacus strain NBRC 108769.</title>
        <authorList>
            <person name="Sun Q."/>
            <person name="Mori K."/>
        </authorList>
    </citation>
    <scope>NUCLEOTIDE SEQUENCE</scope>
    <source>
        <strain evidence="1">NBRC 108769</strain>
    </source>
</reference>
<protein>
    <submittedName>
        <fullName evidence="1">Uncharacterized protein</fullName>
    </submittedName>
</protein>
<dbReference type="EMBL" id="BSOH01000027">
    <property type="protein sequence ID" value="GLR19151.1"/>
    <property type="molecule type" value="Genomic_DNA"/>
</dbReference>
<name>A0AA37WEV2_9BACT</name>
<organism evidence="1 2">
    <name type="scientific">Portibacter lacus</name>
    <dbReference type="NCBI Taxonomy" id="1099794"/>
    <lineage>
        <taxon>Bacteria</taxon>
        <taxon>Pseudomonadati</taxon>
        <taxon>Bacteroidota</taxon>
        <taxon>Saprospiria</taxon>
        <taxon>Saprospirales</taxon>
        <taxon>Haliscomenobacteraceae</taxon>
        <taxon>Portibacter</taxon>
    </lineage>
</organism>
<evidence type="ECO:0000313" key="1">
    <source>
        <dbReference type="EMBL" id="GLR19151.1"/>
    </source>
</evidence>